<evidence type="ECO:0000256" key="3">
    <source>
        <dbReference type="ARBA" id="ARBA00022692"/>
    </source>
</evidence>
<dbReference type="HOGENOM" id="CLU_058671_1_1_9"/>
<feature type="transmembrane region" description="Helical" evidence="6">
    <location>
        <begin position="83"/>
        <end position="104"/>
    </location>
</feature>
<evidence type="ECO:0000313" key="8">
    <source>
        <dbReference type="Proteomes" id="UP000006094"/>
    </source>
</evidence>
<dbReference type="OrthoDB" id="9793828at2"/>
<dbReference type="EMBL" id="CP003326">
    <property type="protein sequence ID" value="AFS79308.1"/>
    <property type="molecule type" value="Genomic_DNA"/>
</dbReference>
<evidence type="ECO:0008006" key="9">
    <source>
        <dbReference type="Google" id="ProtNLM"/>
    </source>
</evidence>
<dbReference type="PANTHER" id="PTHR23291">
    <property type="entry name" value="BAX INHIBITOR-RELATED"/>
    <property type="match status" value="1"/>
</dbReference>
<keyword evidence="3 6" id="KW-0812">Transmembrane</keyword>
<feature type="transmembrane region" description="Helical" evidence="6">
    <location>
        <begin position="205"/>
        <end position="227"/>
    </location>
</feature>
<dbReference type="GO" id="GO:0005886">
    <property type="term" value="C:plasma membrane"/>
    <property type="evidence" value="ECO:0007669"/>
    <property type="project" value="TreeGrafter"/>
</dbReference>
<keyword evidence="4 6" id="KW-1133">Transmembrane helix</keyword>
<dbReference type="RefSeq" id="WP_014968443.1">
    <property type="nucleotide sequence ID" value="NC_018664.1"/>
</dbReference>
<evidence type="ECO:0000256" key="2">
    <source>
        <dbReference type="ARBA" id="ARBA00010350"/>
    </source>
</evidence>
<feature type="transmembrane region" description="Helical" evidence="6">
    <location>
        <begin position="20"/>
        <end position="40"/>
    </location>
</feature>
<dbReference type="STRING" id="1128398.Curi_c23060"/>
<evidence type="ECO:0000256" key="6">
    <source>
        <dbReference type="RuleBase" id="RU004379"/>
    </source>
</evidence>
<organism evidence="7 8">
    <name type="scientific">Gottschalkia acidurici (strain ATCC 7906 / DSM 604 / BCRC 14475 / CIP 104303 / KCTC 5404 / NCIMB 10678 / 9a)</name>
    <name type="common">Clostridium acidurici</name>
    <dbReference type="NCBI Taxonomy" id="1128398"/>
    <lineage>
        <taxon>Bacteria</taxon>
        <taxon>Bacillati</taxon>
        <taxon>Bacillota</taxon>
        <taxon>Tissierellia</taxon>
        <taxon>Tissierellales</taxon>
        <taxon>Gottschalkiaceae</taxon>
        <taxon>Gottschalkia</taxon>
    </lineage>
</organism>
<comment type="subcellular location">
    <subcellularLocation>
        <location evidence="1">Membrane</location>
        <topology evidence="1">Multi-pass membrane protein</topology>
    </subcellularLocation>
</comment>
<dbReference type="InterPro" id="IPR006214">
    <property type="entry name" value="Bax_inhibitor_1-related"/>
</dbReference>
<evidence type="ECO:0000313" key="7">
    <source>
        <dbReference type="EMBL" id="AFS79308.1"/>
    </source>
</evidence>
<proteinExistence type="inferred from homology"/>
<dbReference type="CDD" id="cd10432">
    <property type="entry name" value="BI-1-like_bacterial"/>
    <property type="match status" value="1"/>
</dbReference>
<sequence>MDMQTMGIKNEGELQKRYILKVYIWMAVALTITAITARITVSSINILEFIFSSNVIFYGLILIELGLVMLLSRRINTMKVSSAIAAFIIYSVVNGLTLSSIFLAYTYSSIATAFFITAGTFVVMSIYGYVTKNDLTRVGSICIMGLIGLIIASIANLFMNSELIYWITSYAGVLIFIGLISYDTQKLKMISMSGFNDESMEQKSAIVGALSLYLDFINLFLIILRLLSRKR</sequence>
<feature type="transmembrane region" description="Helical" evidence="6">
    <location>
        <begin position="46"/>
        <end position="71"/>
    </location>
</feature>
<keyword evidence="5 6" id="KW-0472">Membrane</keyword>
<evidence type="ECO:0000256" key="1">
    <source>
        <dbReference type="ARBA" id="ARBA00004141"/>
    </source>
</evidence>
<gene>
    <name evidence="7" type="ordered locus">Curi_c23060</name>
</gene>
<dbReference type="Pfam" id="PF01027">
    <property type="entry name" value="Bax1-I"/>
    <property type="match status" value="1"/>
</dbReference>
<accession>K0AZT3</accession>
<feature type="transmembrane region" description="Helical" evidence="6">
    <location>
        <begin position="164"/>
        <end position="184"/>
    </location>
</feature>
<dbReference type="KEGG" id="cad:Curi_c23060"/>
<reference evidence="7 8" key="1">
    <citation type="journal article" date="2012" name="PLoS ONE">
        <title>The purine-utilizing bacterium Clostridium acidurici 9a: a genome-guided metabolic reconsideration.</title>
        <authorList>
            <person name="Hartwich K."/>
            <person name="Poehlein A."/>
            <person name="Daniel R."/>
        </authorList>
    </citation>
    <scope>NUCLEOTIDE SEQUENCE [LARGE SCALE GENOMIC DNA]</scope>
    <source>
        <strain evidence="8">ATCC 7906 / DSM 604 / BCRC 14475 / CIP 104303 / KCTC 5404 / NCIMB 10678 / 9a</strain>
    </source>
</reference>
<feature type="transmembrane region" description="Helical" evidence="6">
    <location>
        <begin position="110"/>
        <end position="130"/>
    </location>
</feature>
<comment type="similarity">
    <text evidence="2 6">Belongs to the BI1 family.</text>
</comment>
<evidence type="ECO:0000256" key="5">
    <source>
        <dbReference type="ARBA" id="ARBA00023136"/>
    </source>
</evidence>
<dbReference type="AlphaFoldDB" id="K0AZT3"/>
<evidence type="ECO:0000256" key="4">
    <source>
        <dbReference type="ARBA" id="ARBA00022989"/>
    </source>
</evidence>
<protein>
    <recommendedName>
        <fullName evidence="9">Inner membrane protein YbhL</fullName>
    </recommendedName>
</protein>
<dbReference type="PATRIC" id="fig|1128398.3.peg.2386"/>
<dbReference type="PANTHER" id="PTHR23291:SF50">
    <property type="entry name" value="PROTEIN LIFEGUARD 4"/>
    <property type="match status" value="1"/>
</dbReference>
<name>K0AZT3_GOTA9</name>
<dbReference type="eggNOG" id="COG0670">
    <property type="taxonomic scope" value="Bacteria"/>
</dbReference>
<keyword evidence="8" id="KW-1185">Reference proteome</keyword>
<feature type="transmembrane region" description="Helical" evidence="6">
    <location>
        <begin position="137"/>
        <end position="158"/>
    </location>
</feature>
<dbReference type="Proteomes" id="UP000006094">
    <property type="component" value="Chromosome"/>
</dbReference>